<comment type="caution">
    <text evidence="1">The sequence shown here is derived from an EMBL/GenBank/DDBJ whole genome shotgun (WGS) entry which is preliminary data.</text>
</comment>
<dbReference type="InterPro" id="IPR027417">
    <property type="entry name" value="P-loop_NTPase"/>
</dbReference>
<name>A0A154UXM7_9MICO</name>
<evidence type="ECO:0008006" key="3">
    <source>
        <dbReference type="Google" id="ProtNLM"/>
    </source>
</evidence>
<dbReference type="OrthoDB" id="7837405at2"/>
<accession>A0A154UXM7</accession>
<dbReference type="EMBL" id="LQXA01000061">
    <property type="protein sequence ID" value="KZC93769.1"/>
    <property type="molecule type" value="Genomic_DNA"/>
</dbReference>
<evidence type="ECO:0000313" key="1">
    <source>
        <dbReference type="EMBL" id="KZC93769.1"/>
    </source>
</evidence>
<dbReference type="PRINTS" id="PR01100">
    <property type="entry name" value="SHIKIMTKNASE"/>
</dbReference>
<evidence type="ECO:0000313" key="2">
    <source>
        <dbReference type="Proteomes" id="UP000076218"/>
    </source>
</evidence>
<dbReference type="STRING" id="31965.AWH51_01755"/>
<sequence length="191" mass="20259">MQGPGTAVFLNGLPGSGKSTLARQLVDARAGWFLLDVDDLRTSVGGWADDFAGAGRTVRPVARSIVRTVVAGGGTVVVPQLFDDADELTAFADEARRAGGRAIHVLLDVPEDECRRRLARRRRVAGEGRGPSLARVVGEALDRAGGAEHLEVLAERLRHVVRGPLAACPVDGRDGGRALVELVELLDLMAR</sequence>
<dbReference type="Pfam" id="PF13671">
    <property type="entry name" value="AAA_33"/>
    <property type="match status" value="1"/>
</dbReference>
<protein>
    <recommendedName>
        <fullName evidence="3">ATP-binding protein</fullName>
    </recommendedName>
</protein>
<gene>
    <name evidence="1" type="ORF">AWH51_01755</name>
</gene>
<dbReference type="Gene3D" id="3.40.50.300">
    <property type="entry name" value="P-loop containing nucleotide triphosphate hydrolases"/>
    <property type="match status" value="1"/>
</dbReference>
<proteinExistence type="predicted"/>
<dbReference type="Proteomes" id="UP000076218">
    <property type="component" value="Unassembled WGS sequence"/>
</dbReference>
<dbReference type="AlphaFoldDB" id="A0A154UXM7"/>
<organism evidence="1 2">
    <name type="scientific">Clavibacter tessellarius</name>
    <dbReference type="NCBI Taxonomy" id="31965"/>
    <lineage>
        <taxon>Bacteria</taxon>
        <taxon>Bacillati</taxon>
        <taxon>Actinomycetota</taxon>
        <taxon>Actinomycetes</taxon>
        <taxon>Micrococcales</taxon>
        <taxon>Microbacteriaceae</taxon>
        <taxon>Clavibacter</taxon>
    </lineage>
</organism>
<reference evidence="1 2" key="1">
    <citation type="submission" date="2016-01" db="EMBL/GenBank/DDBJ databases">
        <title>Draft genome sequence of Clavibacter michiganensis subsp. tessellarius DOAB 609.</title>
        <authorList>
            <person name="Tambong J.T."/>
        </authorList>
    </citation>
    <scope>NUCLEOTIDE SEQUENCE [LARGE SCALE GENOMIC DNA]</scope>
    <source>
        <strain evidence="1 2">DOAB 609</strain>
    </source>
</reference>
<dbReference type="RefSeq" id="WP_063072932.1">
    <property type="nucleotide sequence ID" value="NZ_LQXA01000061.1"/>
</dbReference>
<dbReference type="SUPFAM" id="SSF52540">
    <property type="entry name" value="P-loop containing nucleoside triphosphate hydrolases"/>
    <property type="match status" value="1"/>
</dbReference>